<dbReference type="EMBL" id="KL197716">
    <property type="protein sequence ID" value="KDQ59310.1"/>
    <property type="molecule type" value="Genomic_DNA"/>
</dbReference>
<reference evidence="3" key="1">
    <citation type="journal article" date="2014" name="Proc. Natl. Acad. Sci. U.S.A.">
        <title>Extensive sampling of basidiomycete genomes demonstrates inadequacy of the white-rot/brown-rot paradigm for wood decay fungi.</title>
        <authorList>
            <person name="Riley R."/>
            <person name="Salamov A.A."/>
            <person name="Brown D.W."/>
            <person name="Nagy L.G."/>
            <person name="Floudas D."/>
            <person name="Held B.W."/>
            <person name="Levasseur A."/>
            <person name="Lombard V."/>
            <person name="Morin E."/>
            <person name="Otillar R."/>
            <person name="Lindquist E.A."/>
            <person name="Sun H."/>
            <person name="LaButti K.M."/>
            <person name="Schmutz J."/>
            <person name="Jabbour D."/>
            <person name="Luo H."/>
            <person name="Baker S.E."/>
            <person name="Pisabarro A.G."/>
            <person name="Walton J.D."/>
            <person name="Blanchette R.A."/>
            <person name="Henrissat B."/>
            <person name="Martin F."/>
            <person name="Cullen D."/>
            <person name="Hibbett D.S."/>
            <person name="Grigoriev I.V."/>
        </authorList>
    </citation>
    <scope>NUCLEOTIDE SEQUENCE [LARGE SCALE GENOMIC DNA]</scope>
    <source>
        <strain evidence="3">MUCL 33604</strain>
    </source>
</reference>
<organism evidence="2 3">
    <name type="scientific">Jaapia argillacea MUCL 33604</name>
    <dbReference type="NCBI Taxonomy" id="933084"/>
    <lineage>
        <taxon>Eukaryota</taxon>
        <taxon>Fungi</taxon>
        <taxon>Dikarya</taxon>
        <taxon>Basidiomycota</taxon>
        <taxon>Agaricomycotina</taxon>
        <taxon>Agaricomycetes</taxon>
        <taxon>Agaricomycetidae</taxon>
        <taxon>Jaapiales</taxon>
        <taxon>Jaapiaceae</taxon>
        <taxon>Jaapia</taxon>
    </lineage>
</organism>
<dbReference type="InParanoid" id="A0A067PZK3"/>
<feature type="compositionally biased region" description="Pro residues" evidence="1">
    <location>
        <begin position="368"/>
        <end position="383"/>
    </location>
</feature>
<evidence type="ECO:0000256" key="1">
    <source>
        <dbReference type="SAM" id="MobiDB-lite"/>
    </source>
</evidence>
<dbReference type="Proteomes" id="UP000027265">
    <property type="component" value="Unassembled WGS sequence"/>
</dbReference>
<feature type="region of interest" description="Disordered" evidence="1">
    <location>
        <begin position="17"/>
        <end position="69"/>
    </location>
</feature>
<feature type="compositionally biased region" description="Polar residues" evidence="1">
    <location>
        <begin position="324"/>
        <end position="333"/>
    </location>
</feature>
<sequence>MVPALALVLPHPPLPGPRSSILSSVSSPRTPRTPLSCAPPPSSFFFPTAPGGNRKSSDSWTSWNSSNGGEMDDLEWEWKSDQLLMLTRTLDALPAHLLTPFDGVPPSNLLDKLARGVTKAKGSADWPHSVRATRAKIIELSRARAIEAKPHQRRKPIPVEGVPPRSESGVLMPSTTNTPPKRPLYRQSSMDFMQTEKLDQEGSDRINRLSTRLQRADRIMTNPAYHPYSRKAGRTTATATRGSYPPSVSLGSTPSSTTLNSDTSSHRHSLQRTFSMVSNSSDPYMASLQAAMRNPRVEGLRHSDSFTTTYSDMTNALKRAPSFGTASDSTKLSSCGPRERSGSVSSDDEEKARSRRAKKPRTKTTSPIPEPPMSPTPPTPTPETPSRVGTKRTRSDTDSSGKSESSSSRSKASSSNPRRPTVSQRPKANVQRNPSILGPELPHLRSQQNIQQIPVRQAPPPLARAPTLITSQPVLASPTPVTPPRPRTLRRMKVVDLRGHDAKSEKMARRISFGSLAAPAEGTVTPPVPAQDTRQGAAGLGLGLGSAFQLL</sequence>
<protein>
    <submittedName>
        <fullName evidence="2">Uncharacterized protein</fullName>
    </submittedName>
</protein>
<accession>A0A067PZK3</accession>
<dbReference type="STRING" id="933084.A0A067PZK3"/>
<feature type="compositionally biased region" description="Low complexity" evidence="1">
    <location>
        <begin position="402"/>
        <end position="415"/>
    </location>
</feature>
<feature type="compositionally biased region" description="Low complexity" evidence="1">
    <location>
        <begin position="17"/>
        <end position="36"/>
    </location>
</feature>
<dbReference type="AlphaFoldDB" id="A0A067PZK3"/>
<gene>
    <name evidence="2" type="ORF">JAAARDRAFT_57229</name>
</gene>
<feature type="region of interest" description="Disordered" evidence="1">
    <location>
        <begin position="320"/>
        <end position="449"/>
    </location>
</feature>
<feature type="region of interest" description="Disordered" evidence="1">
    <location>
        <begin position="150"/>
        <end position="185"/>
    </location>
</feature>
<dbReference type="OrthoDB" id="433738at2759"/>
<keyword evidence="3" id="KW-1185">Reference proteome</keyword>
<feature type="region of interest" description="Disordered" evidence="1">
    <location>
        <begin position="518"/>
        <end position="539"/>
    </location>
</feature>
<feature type="compositionally biased region" description="Basic residues" evidence="1">
    <location>
        <begin position="353"/>
        <end position="362"/>
    </location>
</feature>
<evidence type="ECO:0000313" key="2">
    <source>
        <dbReference type="EMBL" id="KDQ59310.1"/>
    </source>
</evidence>
<feature type="region of interest" description="Disordered" evidence="1">
    <location>
        <begin position="222"/>
        <end position="269"/>
    </location>
</feature>
<name>A0A067PZK3_9AGAM</name>
<dbReference type="HOGENOM" id="CLU_014804_0_0_1"/>
<evidence type="ECO:0000313" key="3">
    <source>
        <dbReference type="Proteomes" id="UP000027265"/>
    </source>
</evidence>
<feature type="compositionally biased region" description="Polar residues" evidence="1">
    <location>
        <begin position="416"/>
        <end position="434"/>
    </location>
</feature>
<feature type="compositionally biased region" description="Polar residues" evidence="1">
    <location>
        <begin position="249"/>
        <end position="263"/>
    </location>
</feature>
<feature type="compositionally biased region" description="Low complexity" evidence="1">
    <location>
        <begin position="58"/>
        <end position="67"/>
    </location>
</feature>
<proteinExistence type="predicted"/>